<dbReference type="EMBL" id="QYBB01000010">
    <property type="protein sequence ID" value="RYC31886.1"/>
    <property type="molecule type" value="Genomic_DNA"/>
</dbReference>
<evidence type="ECO:0000313" key="2">
    <source>
        <dbReference type="Proteomes" id="UP000290759"/>
    </source>
</evidence>
<reference evidence="1 2" key="1">
    <citation type="submission" date="2018-12" db="EMBL/GenBank/DDBJ databases">
        <authorList>
            <person name="Grouzdev D.S."/>
            <person name="Krutkina M.S."/>
        </authorList>
    </citation>
    <scope>NUCLEOTIDE SEQUENCE [LARGE SCALE GENOMIC DNA]</scope>
    <source>
        <strain evidence="1 2">RmlP026</strain>
    </source>
</reference>
<dbReference type="InterPro" id="IPR010982">
    <property type="entry name" value="Lambda_DNA-bd_dom_sf"/>
</dbReference>
<organism evidence="1 2">
    <name type="scientific">Lichenibacterium minor</name>
    <dbReference type="NCBI Taxonomy" id="2316528"/>
    <lineage>
        <taxon>Bacteria</taxon>
        <taxon>Pseudomonadati</taxon>
        <taxon>Pseudomonadota</taxon>
        <taxon>Alphaproteobacteria</taxon>
        <taxon>Hyphomicrobiales</taxon>
        <taxon>Lichenihabitantaceae</taxon>
        <taxon>Lichenibacterium</taxon>
    </lineage>
</organism>
<dbReference type="Proteomes" id="UP000290759">
    <property type="component" value="Unassembled WGS sequence"/>
</dbReference>
<dbReference type="Gene3D" id="1.10.260.40">
    <property type="entry name" value="lambda repressor-like DNA-binding domains"/>
    <property type="match status" value="1"/>
</dbReference>
<comment type="caution">
    <text evidence="1">The sequence shown here is derived from an EMBL/GenBank/DDBJ whole genome shotgun (WGS) entry which is preliminary data.</text>
</comment>
<accession>A0A4Q2UA25</accession>
<gene>
    <name evidence="1" type="ORF">D3273_10635</name>
</gene>
<keyword evidence="2" id="KW-1185">Reference proteome</keyword>
<dbReference type="GO" id="GO:0003677">
    <property type="term" value="F:DNA binding"/>
    <property type="evidence" value="ECO:0007669"/>
    <property type="project" value="InterPro"/>
</dbReference>
<dbReference type="OrthoDB" id="9796370at2"/>
<protein>
    <submittedName>
        <fullName evidence="1">XRE family transcriptional regulator</fullName>
    </submittedName>
</protein>
<name>A0A4Q2UA25_9HYPH</name>
<reference evidence="1 2" key="2">
    <citation type="submission" date="2019-02" db="EMBL/GenBank/DDBJ databases">
        <title>'Lichenibacterium ramalinii' gen. nov. sp. nov., 'Lichenibacterium minor' gen. nov. sp. nov.</title>
        <authorList>
            <person name="Pankratov T."/>
        </authorList>
    </citation>
    <scope>NUCLEOTIDE SEQUENCE [LARGE SCALE GENOMIC DNA]</scope>
    <source>
        <strain evidence="1 2">RmlP026</strain>
    </source>
</reference>
<sequence length="79" mass="8354">MRLPSPAQVRAARAMLNWSKIDLAKAASVSVSTVLNLEGRDPERVSGGSAGAIRVALETAGVWFIQDDSEATGVMLCPR</sequence>
<dbReference type="AlphaFoldDB" id="A0A4Q2UA25"/>
<evidence type="ECO:0000313" key="1">
    <source>
        <dbReference type="EMBL" id="RYC31886.1"/>
    </source>
</evidence>
<proteinExistence type="predicted"/>
<dbReference type="SUPFAM" id="SSF47413">
    <property type="entry name" value="lambda repressor-like DNA-binding domains"/>
    <property type="match status" value="1"/>
</dbReference>